<dbReference type="PRINTS" id="PR00778">
    <property type="entry name" value="HTHARSR"/>
</dbReference>
<evidence type="ECO:0000259" key="4">
    <source>
        <dbReference type="PROSITE" id="PS50987"/>
    </source>
</evidence>
<feature type="domain" description="HTH arsR-type" evidence="4">
    <location>
        <begin position="2"/>
        <end position="94"/>
    </location>
</feature>
<dbReference type="AlphaFoldDB" id="A0A5C6RNQ2"/>
<dbReference type="InterPro" id="IPR051081">
    <property type="entry name" value="HTH_MetalResp_TranReg"/>
</dbReference>
<dbReference type="OrthoDB" id="9800872at2"/>
<dbReference type="Pfam" id="PF01022">
    <property type="entry name" value="HTH_5"/>
    <property type="match status" value="1"/>
</dbReference>
<accession>A0A5C6RNQ2</accession>
<dbReference type="Gene3D" id="1.10.10.10">
    <property type="entry name" value="Winged helix-like DNA-binding domain superfamily/Winged helix DNA-binding domain"/>
    <property type="match status" value="1"/>
</dbReference>
<keyword evidence="2" id="KW-0238">DNA-binding</keyword>
<evidence type="ECO:0000313" key="6">
    <source>
        <dbReference type="Proteomes" id="UP000321721"/>
    </source>
</evidence>
<evidence type="ECO:0000313" key="5">
    <source>
        <dbReference type="EMBL" id="TXB63981.1"/>
    </source>
</evidence>
<dbReference type="PANTHER" id="PTHR33154">
    <property type="entry name" value="TRANSCRIPTIONAL REGULATOR, ARSR FAMILY"/>
    <property type="match status" value="1"/>
</dbReference>
<evidence type="ECO:0000256" key="1">
    <source>
        <dbReference type="ARBA" id="ARBA00023015"/>
    </source>
</evidence>
<dbReference type="NCBIfam" id="NF033788">
    <property type="entry name" value="HTH_metalloreg"/>
    <property type="match status" value="1"/>
</dbReference>
<dbReference type="InterPro" id="IPR001845">
    <property type="entry name" value="HTH_ArsR_DNA-bd_dom"/>
</dbReference>
<dbReference type="GO" id="GO:0003677">
    <property type="term" value="F:DNA binding"/>
    <property type="evidence" value="ECO:0007669"/>
    <property type="project" value="UniProtKB-KW"/>
</dbReference>
<dbReference type="Proteomes" id="UP000321721">
    <property type="component" value="Unassembled WGS sequence"/>
</dbReference>
<organism evidence="5 6">
    <name type="scientific">Vicingus serpentipes</name>
    <dbReference type="NCBI Taxonomy" id="1926625"/>
    <lineage>
        <taxon>Bacteria</taxon>
        <taxon>Pseudomonadati</taxon>
        <taxon>Bacteroidota</taxon>
        <taxon>Flavobacteriia</taxon>
        <taxon>Flavobacteriales</taxon>
        <taxon>Vicingaceae</taxon>
        <taxon>Vicingus</taxon>
    </lineage>
</organism>
<proteinExistence type="predicted"/>
<reference evidence="5 6" key="1">
    <citation type="submission" date="2019-08" db="EMBL/GenBank/DDBJ databases">
        <title>Genome of Vicingus serpentipes NCIMB 15042.</title>
        <authorList>
            <person name="Bowman J.P."/>
        </authorList>
    </citation>
    <scope>NUCLEOTIDE SEQUENCE [LARGE SCALE GENOMIC DNA]</scope>
    <source>
        <strain evidence="5 6">NCIMB 15042</strain>
    </source>
</reference>
<dbReference type="SUPFAM" id="SSF46785">
    <property type="entry name" value="Winged helix' DNA-binding domain"/>
    <property type="match status" value="1"/>
</dbReference>
<protein>
    <submittedName>
        <fullName evidence="5">Winged helix-turn-helix transcriptional regulator</fullName>
    </submittedName>
</protein>
<keyword evidence="6" id="KW-1185">Reference proteome</keyword>
<evidence type="ECO:0000256" key="3">
    <source>
        <dbReference type="ARBA" id="ARBA00023163"/>
    </source>
</evidence>
<comment type="caution">
    <text evidence="5">The sequence shown here is derived from an EMBL/GenBank/DDBJ whole genome shotgun (WGS) entry which is preliminary data.</text>
</comment>
<dbReference type="SMART" id="SM00418">
    <property type="entry name" value="HTH_ARSR"/>
    <property type="match status" value="1"/>
</dbReference>
<dbReference type="PROSITE" id="PS50987">
    <property type="entry name" value="HTH_ARSR_2"/>
    <property type="match status" value="1"/>
</dbReference>
<dbReference type="InterPro" id="IPR011991">
    <property type="entry name" value="ArsR-like_HTH"/>
</dbReference>
<keyword evidence="1" id="KW-0805">Transcription regulation</keyword>
<gene>
    <name evidence="5" type="ORF">FRY74_12065</name>
</gene>
<dbReference type="EMBL" id="VOOS01000006">
    <property type="protein sequence ID" value="TXB63981.1"/>
    <property type="molecule type" value="Genomic_DNA"/>
</dbReference>
<keyword evidence="3" id="KW-0804">Transcription</keyword>
<name>A0A5C6RNQ2_9FLAO</name>
<dbReference type="InterPro" id="IPR036388">
    <property type="entry name" value="WH-like_DNA-bd_sf"/>
</dbReference>
<dbReference type="CDD" id="cd00090">
    <property type="entry name" value="HTH_ARSR"/>
    <property type="match status" value="1"/>
</dbReference>
<dbReference type="PANTHER" id="PTHR33154:SF18">
    <property type="entry name" value="ARSENICAL RESISTANCE OPERON REPRESSOR"/>
    <property type="match status" value="1"/>
</dbReference>
<dbReference type="RefSeq" id="WP_147101949.1">
    <property type="nucleotide sequence ID" value="NZ_VOOS01000006.1"/>
</dbReference>
<sequence>MIQLEKLENASEMLKAIAHPMRIAIVDMLADNKSLTVTEIHEALNIEQAVASHHLSIMKNKGVLISERNGKNSYYKLKHPRLSQIVSCIDKCQQ</sequence>
<dbReference type="InterPro" id="IPR036390">
    <property type="entry name" value="WH_DNA-bd_sf"/>
</dbReference>
<evidence type="ECO:0000256" key="2">
    <source>
        <dbReference type="ARBA" id="ARBA00023125"/>
    </source>
</evidence>
<dbReference type="GO" id="GO:0003700">
    <property type="term" value="F:DNA-binding transcription factor activity"/>
    <property type="evidence" value="ECO:0007669"/>
    <property type="project" value="InterPro"/>
</dbReference>